<reference evidence="1" key="1">
    <citation type="journal article" date="2014" name="Front. Microbiol.">
        <title>High frequency of phylogenetically diverse reductive dehalogenase-homologous genes in deep subseafloor sedimentary metagenomes.</title>
        <authorList>
            <person name="Kawai M."/>
            <person name="Futagami T."/>
            <person name="Toyoda A."/>
            <person name="Takaki Y."/>
            <person name="Nishi S."/>
            <person name="Hori S."/>
            <person name="Arai W."/>
            <person name="Tsubouchi T."/>
            <person name="Morono Y."/>
            <person name="Uchiyama I."/>
            <person name="Ito T."/>
            <person name="Fujiyama A."/>
            <person name="Inagaki F."/>
            <person name="Takami H."/>
        </authorList>
    </citation>
    <scope>NUCLEOTIDE SEQUENCE</scope>
    <source>
        <strain evidence="1">Expedition CK06-06</strain>
    </source>
</reference>
<gene>
    <name evidence="1" type="ORF">S01H4_18178</name>
</gene>
<organism evidence="1">
    <name type="scientific">marine sediment metagenome</name>
    <dbReference type="NCBI Taxonomy" id="412755"/>
    <lineage>
        <taxon>unclassified sequences</taxon>
        <taxon>metagenomes</taxon>
        <taxon>ecological metagenomes</taxon>
    </lineage>
</organism>
<dbReference type="AlphaFoldDB" id="X0ZEX6"/>
<proteinExistence type="predicted"/>
<accession>X0ZEX6</accession>
<name>X0ZEX6_9ZZZZ</name>
<comment type="caution">
    <text evidence="1">The sequence shown here is derived from an EMBL/GenBank/DDBJ whole genome shotgun (WGS) entry which is preliminary data.</text>
</comment>
<dbReference type="EMBL" id="BART01008046">
    <property type="protein sequence ID" value="GAG67844.1"/>
    <property type="molecule type" value="Genomic_DNA"/>
</dbReference>
<sequence length="105" mass="12134">MKKYVKSNTPYRTVSLPNEQYIEIVKHVSEDSQYSSVANFLRQAASEKIRSDLLKLRGYRQVENVMGVKAPFDLEAKIKKLEKRIIRLEQKKKNVETNGNGHGLI</sequence>
<protein>
    <submittedName>
        <fullName evidence="1">Uncharacterized protein</fullName>
    </submittedName>
</protein>
<evidence type="ECO:0000313" key="1">
    <source>
        <dbReference type="EMBL" id="GAG67844.1"/>
    </source>
</evidence>